<reference evidence="2" key="1">
    <citation type="journal article" date="2021" name="PeerJ">
        <title>Extensive microbial diversity within the chicken gut microbiome revealed by metagenomics and culture.</title>
        <authorList>
            <person name="Gilroy R."/>
            <person name="Ravi A."/>
            <person name="Getino M."/>
            <person name="Pursley I."/>
            <person name="Horton D.L."/>
            <person name="Alikhan N.F."/>
            <person name="Baker D."/>
            <person name="Gharbi K."/>
            <person name="Hall N."/>
            <person name="Watson M."/>
            <person name="Adriaenssens E.M."/>
            <person name="Foster-Nyarko E."/>
            <person name="Jarju S."/>
            <person name="Secka A."/>
            <person name="Antonio M."/>
            <person name="Oren A."/>
            <person name="Chaudhuri R.R."/>
            <person name="La Ragione R."/>
            <person name="Hildebrand F."/>
            <person name="Pallen M.J."/>
        </authorList>
    </citation>
    <scope>NUCLEOTIDE SEQUENCE</scope>
    <source>
        <strain evidence="2">CHK160-4876</strain>
    </source>
</reference>
<dbReference type="PANTHER" id="PTHR31435:SF10">
    <property type="entry name" value="BSR4717 PROTEIN"/>
    <property type="match status" value="1"/>
</dbReference>
<organism evidence="2 3">
    <name type="scientific">Metalysinibacillus jejuensis</name>
    <dbReference type="NCBI Taxonomy" id="914327"/>
    <lineage>
        <taxon>Bacteria</taxon>
        <taxon>Bacillati</taxon>
        <taxon>Bacillota</taxon>
        <taxon>Bacilli</taxon>
        <taxon>Bacillales</taxon>
        <taxon>Caryophanaceae</taxon>
        <taxon>Metalysinibacillus</taxon>
    </lineage>
</organism>
<name>A0A921NB78_9BACL</name>
<reference evidence="2" key="2">
    <citation type="submission" date="2021-09" db="EMBL/GenBank/DDBJ databases">
        <authorList>
            <person name="Gilroy R."/>
        </authorList>
    </citation>
    <scope>NUCLEOTIDE SEQUENCE</scope>
    <source>
        <strain evidence="2">CHK160-4876</strain>
    </source>
</reference>
<dbReference type="AlphaFoldDB" id="A0A921NB78"/>
<dbReference type="OrthoDB" id="9793389at2"/>
<dbReference type="InterPro" id="IPR031165">
    <property type="entry name" value="GNAT_YJDJ"/>
</dbReference>
<dbReference type="RefSeq" id="WP_108307098.1">
    <property type="nucleotide sequence ID" value="NZ_QAFW01000018.1"/>
</dbReference>
<sequence length="90" mass="10198">MNILQEEGRFYVANGEQTVAEITYTTPNDSLIIIDHTFVDDALRGQHIGEQLVASVVGLARQQSRKIIPLCPFAKSEFEKKTSYVDVWQK</sequence>
<protein>
    <submittedName>
        <fullName evidence="2">N-acetyltransferase</fullName>
    </submittedName>
</protein>
<accession>A0A921NB78</accession>
<evidence type="ECO:0000313" key="3">
    <source>
        <dbReference type="Proteomes" id="UP000700212"/>
    </source>
</evidence>
<dbReference type="EMBL" id="DYTV01000089">
    <property type="protein sequence ID" value="HJH11322.1"/>
    <property type="molecule type" value="Genomic_DNA"/>
</dbReference>
<dbReference type="PANTHER" id="PTHR31435">
    <property type="entry name" value="PROTEIN NATD1"/>
    <property type="match status" value="1"/>
</dbReference>
<dbReference type="Proteomes" id="UP000700212">
    <property type="component" value="Unassembled WGS sequence"/>
</dbReference>
<dbReference type="Gene3D" id="3.40.630.30">
    <property type="match status" value="1"/>
</dbReference>
<dbReference type="SUPFAM" id="SSF55729">
    <property type="entry name" value="Acyl-CoA N-acyltransferases (Nat)"/>
    <property type="match status" value="1"/>
</dbReference>
<gene>
    <name evidence="2" type="ORF">K8V30_06525</name>
</gene>
<proteinExistence type="predicted"/>
<comment type="caution">
    <text evidence="2">The sequence shown here is derived from an EMBL/GenBank/DDBJ whole genome shotgun (WGS) entry which is preliminary data.</text>
</comment>
<dbReference type="Pfam" id="PF14542">
    <property type="entry name" value="Acetyltransf_CG"/>
    <property type="match status" value="1"/>
</dbReference>
<dbReference type="InterPro" id="IPR045057">
    <property type="entry name" value="Gcn5-rel_NAT"/>
</dbReference>
<evidence type="ECO:0000313" key="2">
    <source>
        <dbReference type="EMBL" id="HJH11322.1"/>
    </source>
</evidence>
<dbReference type="CDD" id="cd04301">
    <property type="entry name" value="NAT_SF"/>
    <property type="match status" value="1"/>
</dbReference>
<evidence type="ECO:0000259" key="1">
    <source>
        <dbReference type="PROSITE" id="PS51729"/>
    </source>
</evidence>
<dbReference type="InterPro" id="IPR016181">
    <property type="entry name" value="Acyl_CoA_acyltransferase"/>
</dbReference>
<dbReference type="PROSITE" id="PS51729">
    <property type="entry name" value="GNAT_YJDJ"/>
    <property type="match status" value="1"/>
</dbReference>
<feature type="domain" description="N-acetyltransferase" evidence="1">
    <location>
        <begin position="2"/>
        <end position="89"/>
    </location>
</feature>